<protein>
    <submittedName>
        <fullName evidence="2">Uncharacterized protein</fullName>
    </submittedName>
</protein>
<evidence type="ECO:0000313" key="2">
    <source>
        <dbReference type="EMBL" id="SMP41590.1"/>
    </source>
</evidence>
<feature type="region of interest" description="Disordered" evidence="1">
    <location>
        <begin position="329"/>
        <end position="356"/>
    </location>
</feature>
<accession>A0ABY1PPQ7</accession>
<dbReference type="Proteomes" id="UP001158067">
    <property type="component" value="Unassembled WGS sequence"/>
</dbReference>
<comment type="caution">
    <text evidence="2">The sequence shown here is derived from an EMBL/GenBank/DDBJ whole genome shotgun (WGS) entry which is preliminary data.</text>
</comment>
<feature type="compositionally biased region" description="Low complexity" evidence="1">
    <location>
        <begin position="161"/>
        <end position="170"/>
    </location>
</feature>
<dbReference type="EMBL" id="FXUG01000001">
    <property type="protein sequence ID" value="SMP41590.1"/>
    <property type="molecule type" value="Genomic_DNA"/>
</dbReference>
<feature type="compositionally biased region" description="Polar residues" evidence="1">
    <location>
        <begin position="1"/>
        <end position="17"/>
    </location>
</feature>
<evidence type="ECO:0000313" key="3">
    <source>
        <dbReference type="Proteomes" id="UP001158067"/>
    </source>
</evidence>
<keyword evidence="3" id="KW-1185">Reference proteome</keyword>
<dbReference type="RefSeq" id="WP_283430832.1">
    <property type="nucleotide sequence ID" value="NZ_FXUG01000001.1"/>
</dbReference>
<reference evidence="2 3" key="1">
    <citation type="submission" date="2017-05" db="EMBL/GenBank/DDBJ databases">
        <authorList>
            <person name="Varghese N."/>
            <person name="Submissions S."/>
        </authorList>
    </citation>
    <scope>NUCLEOTIDE SEQUENCE [LARGE SCALE GENOMIC DNA]</scope>
    <source>
        <strain evidence="2 3">DSM 25457</strain>
    </source>
</reference>
<feature type="region of interest" description="Disordered" evidence="1">
    <location>
        <begin position="160"/>
        <end position="192"/>
    </location>
</feature>
<proteinExistence type="predicted"/>
<feature type="region of interest" description="Disordered" evidence="1">
    <location>
        <begin position="1"/>
        <end position="39"/>
    </location>
</feature>
<organism evidence="2 3">
    <name type="scientific">Neorhodopirellula lusitana</name>
    <dbReference type="NCBI Taxonomy" id="445327"/>
    <lineage>
        <taxon>Bacteria</taxon>
        <taxon>Pseudomonadati</taxon>
        <taxon>Planctomycetota</taxon>
        <taxon>Planctomycetia</taxon>
        <taxon>Pirellulales</taxon>
        <taxon>Pirellulaceae</taxon>
        <taxon>Neorhodopirellula</taxon>
    </lineage>
</organism>
<name>A0ABY1PPQ7_9BACT</name>
<sequence length="500" mass="53989">MYPTNPSTAQRQKQATAAGNLASGLASNPLTSQVNRDPRRQVMASNRGRTLASLQGAQQRLASPTFGQASPLVRTLNSLSNPQHQAGPNLLAQRAPVAGVGQASIMPVGLHPAATSLGHTDQYNVTTRLGTATPGPSMGNQGAIDAAYAARNANHVMPKFGTTGTQTTAGSSIRDHEGSRTLDDLFPSTGDAGRRETFEAAKLGREAQKDQARKMRTQRAQWRNAIGYNSPAMGGGWAGRRSPIFDEAGNLDQLASLAANQSRVNPALSLATLETQQRLGQGDRRLDQLATKAEFENEMAGKRFGLDELVQKAGVDNSTRSLDSLLQSRTAEQANEGRRLSELEAQGEYNRGQTYRDHQLRMTGQEASRPAMTPAESFQASQGFGAQAPANQTRAVEWGGGQIRQDPSRANEISQMVGASDDDLIDEYTNAFESPNWFWESDTDGAKQKARIESIGLMLDARGIPRPELDRKLPWAQEFAGFSYANPQNTGRTLDDLLSK</sequence>
<gene>
    <name evidence="2" type="ORF">SAMN06265222_101615</name>
</gene>
<evidence type="ECO:0000256" key="1">
    <source>
        <dbReference type="SAM" id="MobiDB-lite"/>
    </source>
</evidence>
<feature type="compositionally biased region" description="Polar residues" evidence="1">
    <location>
        <begin position="25"/>
        <end position="35"/>
    </location>
</feature>
<feature type="compositionally biased region" description="Basic and acidic residues" evidence="1">
    <location>
        <begin position="173"/>
        <end position="183"/>
    </location>
</feature>